<dbReference type="GO" id="GO:0005524">
    <property type="term" value="F:ATP binding"/>
    <property type="evidence" value="ECO:0007669"/>
    <property type="project" value="UniProtKB-KW"/>
</dbReference>
<dbReference type="EC" id="6.2.1.54" evidence="7"/>
<dbReference type="PANTHER" id="PTHR45398">
    <property type="match status" value="1"/>
</dbReference>
<evidence type="ECO:0000256" key="3">
    <source>
        <dbReference type="ARBA" id="ARBA00022741"/>
    </source>
</evidence>
<dbReference type="OrthoDB" id="9765680at2"/>
<dbReference type="InterPro" id="IPR010072">
    <property type="entry name" value="DltA"/>
</dbReference>
<dbReference type="AlphaFoldDB" id="A0A239ZU43"/>
<gene>
    <name evidence="7 10" type="primary">dltA</name>
    <name evidence="10" type="ORF">SAMEA4384403_01929</name>
</gene>
<comment type="function">
    <text evidence="5 7">Catalyzes the first step in the D-alanylation of lipoteichoic acid (LTA), the activation of D-alanine and its transfer onto the D-alanyl carrier protein (Dcp) DltC. In an ATP-dependent two-step reaction, forms a high energy D-alanyl-AMP intermediate, followed by transfer of the D-alanyl residue as a thiol ester to the phosphopantheinyl prosthetic group of the Dcp. D-alanylation of LTA plays an important role in modulating the properties of the cell wall in Gram-positive bacteria, influencing the net charge of the cell wall.</text>
</comment>
<keyword evidence="11" id="KW-1185">Reference proteome</keyword>
<dbReference type="Gene3D" id="3.30.300.30">
    <property type="match status" value="1"/>
</dbReference>
<dbReference type="InterPro" id="IPR044507">
    <property type="entry name" value="DltA-like"/>
</dbReference>
<dbReference type="GO" id="GO:0070395">
    <property type="term" value="P:lipoteichoic acid biosynthetic process"/>
    <property type="evidence" value="ECO:0007669"/>
    <property type="project" value="UniProtKB-UniRule"/>
</dbReference>
<evidence type="ECO:0000256" key="6">
    <source>
        <dbReference type="ARBA" id="ARBA00061336"/>
    </source>
</evidence>
<keyword evidence="3 7" id="KW-0547">Nucleotide-binding</keyword>
<feature type="binding site" evidence="7">
    <location>
        <position position="365"/>
    </location>
    <ligand>
        <name>ATP</name>
        <dbReference type="ChEBI" id="CHEBI:30616"/>
    </ligand>
</feature>
<evidence type="ECO:0000259" key="8">
    <source>
        <dbReference type="Pfam" id="PF00501"/>
    </source>
</evidence>
<feature type="binding site" evidence="7">
    <location>
        <position position="293"/>
    </location>
    <ligand>
        <name>D-alanine</name>
        <dbReference type="ChEBI" id="CHEBI:57416"/>
    </ligand>
</feature>
<reference evidence="10 11" key="1">
    <citation type="submission" date="2017-06" db="EMBL/GenBank/DDBJ databases">
        <authorList>
            <consortium name="Pathogen Informatics"/>
        </authorList>
    </citation>
    <scope>NUCLEOTIDE SEQUENCE [LARGE SCALE GENOMIC DNA]</scope>
    <source>
        <strain evidence="10 11">NCTC13839</strain>
    </source>
</reference>
<feature type="binding site" evidence="7">
    <location>
        <position position="474"/>
    </location>
    <ligand>
        <name>ATP</name>
        <dbReference type="ChEBI" id="CHEBI:30616"/>
    </ligand>
</feature>
<feature type="binding site" evidence="7">
    <location>
        <position position="189"/>
    </location>
    <ligand>
        <name>D-alanine</name>
        <dbReference type="ChEBI" id="CHEBI:57416"/>
    </ligand>
</feature>
<comment type="caution">
    <text evidence="7">Lacks conserved residue(s) required for the propagation of feature annotation.</text>
</comment>
<feature type="domain" description="AMP-binding enzyme C-terminal" evidence="9">
    <location>
        <begin position="395"/>
        <end position="474"/>
    </location>
</feature>
<dbReference type="KEGG" id="sste:SAMEA4384403_1929"/>
<evidence type="ECO:0000256" key="4">
    <source>
        <dbReference type="ARBA" id="ARBA00022840"/>
    </source>
</evidence>
<dbReference type="Proteomes" id="UP000242084">
    <property type="component" value="Chromosome 1"/>
</dbReference>
<dbReference type="NCBIfam" id="NF003417">
    <property type="entry name" value="PRK04813.1"/>
    <property type="match status" value="1"/>
</dbReference>
<feature type="binding site" evidence="7">
    <location>
        <position position="474"/>
    </location>
    <ligand>
        <name>D-alanine</name>
        <dbReference type="ChEBI" id="CHEBI:57416"/>
    </ligand>
</feature>
<comment type="pathway">
    <text evidence="7">Cell wall biogenesis; lipoteichoic acid biosynthesis.</text>
</comment>
<dbReference type="Gene3D" id="3.40.50.12780">
    <property type="entry name" value="N-terminal domain of ligase-like"/>
    <property type="match status" value="1"/>
</dbReference>
<evidence type="ECO:0000256" key="5">
    <source>
        <dbReference type="ARBA" id="ARBA00054605"/>
    </source>
</evidence>
<dbReference type="Pfam" id="PF13193">
    <property type="entry name" value="AMP-binding_C"/>
    <property type="match status" value="1"/>
</dbReference>
<proteinExistence type="inferred from homology"/>
<comment type="subcellular location">
    <subcellularLocation>
        <location evidence="7">Cytoplasm</location>
    </subcellularLocation>
</comment>
<dbReference type="InterPro" id="IPR000873">
    <property type="entry name" value="AMP-dep_synth/lig_dom"/>
</dbReference>
<evidence type="ECO:0000259" key="9">
    <source>
        <dbReference type="Pfam" id="PF13193"/>
    </source>
</evidence>
<keyword evidence="1 7" id="KW-0963">Cytoplasm</keyword>
<feature type="domain" description="AMP-dependent synthetase/ligase" evidence="8">
    <location>
        <begin position="14"/>
        <end position="342"/>
    </location>
</feature>
<accession>A0A239ZU43</accession>
<dbReference type="EMBL" id="LT906462">
    <property type="protein sequence ID" value="SNV74595.1"/>
    <property type="molecule type" value="Genomic_DNA"/>
</dbReference>
<feature type="binding site" evidence="7">
    <location>
        <begin position="144"/>
        <end position="145"/>
    </location>
    <ligand>
        <name>ATP</name>
        <dbReference type="ChEBI" id="CHEBI:30616"/>
    </ligand>
</feature>
<dbReference type="PANTHER" id="PTHR45398:SF1">
    <property type="entry name" value="ENZYME, PUTATIVE (JCVI)-RELATED"/>
    <property type="match status" value="1"/>
</dbReference>
<comment type="similarity">
    <text evidence="6 7">Belongs to the ATP-dependent AMP-binding enzyme family. DltA subfamily.</text>
</comment>
<evidence type="ECO:0000313" key="10">
    <source>
        <dbReference type="EMBL" id="SNV74595.1"/>
    </source>
</evidence>
<dbReference type="InterPro" id="IPR045851">
    <property type="entry name" value="AMP-bd_C_sf"/>
</dbReference>
<evidence type="ECO:0000256" key="1">
    <source>
        <dbReference type="ARBA" id="ARBA00022490"/>
    </source>
</evidence>
<dbReference type="HAMAP" id="MF_00593">
    <property type="entry name" value="DltA"/>
    <property type="match status" value="1"/>
</dbReference>
<dbReference type="InterPro" id="IPR042099">
    <property type="entry name" value="ANL_N_sf"/>
</dbReference>
<comment type="catalytic activity">
    <reaction evidence="7">
        <text>holo-[D-alanyl-carrier protein] + D-alanine + ATP = D-alanyl-[D-alanyl-carrier protein] + AMP + diphosphate</text>
        <dbReference type="Rhea" id="RHEA:55132"/>
        <dbReference type="Rhea" id="RHEA-COMP:14102"/>
        <dbReference type="Rhea" id="RHEA-COMP:14103"/>
        <dbReference type="ChEBI" id="CHEBI:30616"/>
        <dbReference type="ChEBI" id="CHEBI:33019"/>
        <dbReference type="ChEBI" id="CHEBI:57416"/>
        <dbReference type="ChEBI" id="CHEBI:64479"/>
        <dbReference type="ChEBI" id="CHEBI:138620"/>
        <dbReference type="ChEBI" id="CHEBI:456215"/>
        <dbReference type="EC" id="6.2.1.54"/>
    </reaction>
</comment>
<name>A0A239ZU43_9STAP</name>
<dbReference type="GO" id="GO:0047473">
    <property type="term" value="F:D-alanine [D-alanyl carrier protein] ligase activity"/>
    <property type="evidence" value="ECO:0007669"/>
    <property type="project" value="UniProtKB-UniRule"/>
</dbReference>
<dbReference type="NCBIfam" id="TIGR01734">
    <property type="entry name" value="D-ala-DACP-lig"/>
    <property type="match status" value="1"/>
</dbReference>
<sequence length="486" mass="55483">MRNIIEQISYMSHEHGNNVAISYREQAMNYRDLDIYSTNLANVLCDSSNPIVVYGHMSPFMIVGMIASIKAGVGYVPIDTSIPKERIEHIINKVEPSFIFNTTDQILEDIEVKQLTIEDSLKTHSSQGELDHLHKNDTVYTIFTSGSTGMPKGVQISYESLLDFTEWMLSLNKLGEGKKWLNQAPFSFDLSVMAIYPCLMSGGTLELVDKLMIEKPKQLYEMLNSKQVESWVSTPSFLEMCLLLPGFDEEHYPELKQFFFCGEVLSHKTATKLREKFNSATIYNTYGPTEATVAVTSIEITEDVLNIFNPLPIGTVRPNSSLENTDEGELVILGKSVSKGYLKDKEKNDKAFNKIDGVKHYYTGDKAEFKEGYWFISGRIDFQIKINGYRMELEEIEMMLEKLSDVKQAIVTPIKKGEKIQYLYATVVLNDSSLSQDQDITKHLKNELKLHLPEYMIPRKFKYTETLPLTPNGKLNRNKVFEELEL</sequence>
<feature type="binding site" evidence="7">
    <location>
        <begin position="284"/>
        <end position="289"/>
    </location>
    <ligand>
        <name>ATP</name>
        <dbReference type="ChEBI" id="CHEBI:30616"/>
    </ligand>
</feature>
<protein>
    <recommendedName>
        <fullName evidence="7">D-alanine--D-alanyl carrier protein ligase</fullName>
        <shortName evidence="7">DCL</shortName>
        <ecNumber evidence="7">6.2.1.54</ecNumber>
    </recommendedName>
    <alternativeName>
        <fullName evidence="7">D-alanine--poly(phosphoribitol) ligase subunit 1</fullName>
    </alternativeName>
    <alternativeName>
        <fullName evidence="7">D-alanine-activating enzyme</fullName>
        <shortName evidence="7">DAE</shortName>
    </alternativeName>
</protein>
<dbReference type="SUPFAM" id="SSF56801">
    <property type="entry name" value="Acetyl-CoA synthetase-like"/>
    <property type="match status" value="1"/>
</dbReference>
<dbReference type="Pfam" id="PF00501">
    <property type="entry name" value="AMP-binding"/>
    <property type="match status" value="1"/>
</dbReference>
<organism evidence="10 11">
    <name type="scientific">Mammaliicoccus stepanovicii</name>
    <dbReference type="NCBI Taxonomy" id="643214"/>
    <lineage>
        <taxon>Bacteria</taxon>
        <taxon>Bacillati</taxon>
        <taxon>Bacillota</taxon>
        <taxon>Bacilli</taxon>
        <taxon>Bacillales</taxon>
        <taxon>Staphylococcaceae</taxon>
        <taxon>Mammaliicoccus</taxon>
    </lineage>
</organism>
<dbReference type="FunFam" id="3.30.300.30:FF:000012">
    <property type="entry name" value="D-alanine--D-alanyl carrier protein ligase"/>
    <property type="match status" value="1"/>
</dbReference>
<dbReference type="InterPro" id="IPR025110">
    <property type="entry name" value="AMP-bd_C"/>
</dbReference>
<dbReference type="RefSeq" id="WP_095088994.1">
    <property type="nucleotide sequence ID" value="NZ_BMDM01000001.1"/>
</dbReference>
<dbReference type="CDD" id="cd05945">
    <property type="entry name" value="DltA"/>
    <property type="match status" value="1"/>
</dbReference>
<keyword evidence="4 7" id="KW-0067">ATP-binding</keyword>
<keyword evidence="2 7" id="KW-0436">Ligase</keyword>
<evidence type="ECO:0000256" key="7">
    <source>
        <dbReference type="HAMAP-Rule" id="MF_00593"/>
    </source>
</evidence>
<evidence type="ECO:0000256" key="2">
    <source>
        <dbReference type="ARBA" id="ARBA00022598"/>
    </source>
</evidence>
<dbReference type="GO" id="GO:0005737">
    <property type="term" value="C:cytoplasm"/>
    <property type="evidence" value="ECO:0007669"/>
    <property type="project" value="UniProtKB-SubCell"/>
</dbReference>
<evidence type="ECO:0000313" key="11">
    <source>
        <dbReference type="Proteomes" id="UP000242084"/>
    </source>
</evidence>
<dbReference type="UniPathway" id="UPA00556"/>